<organism evidence="3">
    <name type="scientific">Aplanochytrium stocchinoi</name>
    <dbReference type="NCBI Taxonomy" id="215587"/>
    <lineage>
        <taxon>Eukaryota</taxon>
        <taxon>Sar</taxon>
        <taxon>Stramenopiles</taxon>
        <taxon>Bigyra</taxon>
        <taxon>Labyrinthulomycetes</taxon>
        <taxon>Thraustochytrida</taxon>
        <taxon>Thraustochytriidae</taxon>
        <taxon>Aplanochytrium</taxon>
    </lineage>
</organism>
<dbReference type="PANTHER" id="PTHR10264">
    <property type="entry name" value="BAND 7 PROTEIN-RELATED"/>
    <property type="match status" value="1"/>
</dbReference>
<dbReference type="SMART" id="SM00244">
    <property type="entry name" value="PHB"/>
    <property type="match status" value="1"/>
</dbReference>
<dbReference type="PRINTS" id="PR00721">
    <property type="entry name" value="STOMATIN"/>
</dbReference>
<dbReference type="InterPro" id="IPR001972">
    <property type="entry name" value="Stomatin_HflK_fam"/>
</dbReference>
<sequence>MKTSMDEGTTAPIQGDMLRETMFSEYKKPHYGGFENCLITTSVCGTWACTPCCAPCCNVTIVKDYERAINFRMGRRNHNGALEGGMYVVYPGIDDFRKVDIRENSINIPAQSVITAEGLSIYVDGVVYYHVANAEKAVLGIKDFTSATRMLAQTKLREVLGMKRFDEIQAQREEIVETLQQLLDEATDPWGIKVNRVEITDLQLPDKIKRAMGSEAEAERNAKAKVIEAEGEERAAAILKRAANMMASESGALQLRYLQTIQQVSTENNSTIILPLPTELLGAMSNYANSMSSATPAILDR</sequence>
<evidence type="ECO:0000259" key="2">
    <source>
        <dbReference type="SMART" id="SM00244"/>
    </source>
</evidence>
<dbReference type="FunFam" id="3.30.479.30:FF:000004">
    <property type="entry name" value="Putative membrane protease family, stomatin"/>
    <property type="match status" value="1"/>
</dbReference>
<dbReference type="Pfam" id="PF01145">
    <property type="entry name" value="Band_7"/>
    <property type="match status" value="1"/>
</dbReference>
<proteinExistence type="inferred from homology"/>
<dbReference type="Gene3D" id="3.30.479.30">
    <property type="entry name" value="Band 7 domain"/>
    <property type="match status" value="1"/>
</dbReference>
<dbReference type="Gene3D" id="6.10.250.2090">
    <property type="match status" value="1"/>
</dbReference>
<gene>
    <name evidence="3" type="ORF">ASTO00021_LOCUS10638</name>
    <name evidence="4" type="ORF">ASTO00021_LOCUS10639</name>
</gene>
<dbReference type="EMBL" id="HBIN01014067">
    <property type="protein sequence ID" value="CAE0440504.1"/>
    <property type="molecule type" value="Transcribed_RNA"/>
</dbReference>
<dbReference type="InterPro" id="IPR043202">
    <property type="entry name" value="Band-7_stomatin-like"/>
</dbReference>
<evidence type="ECO:0000313" key="4">
    <source>
        <dbReference type="EMBL" id="CAE0440505.1"/>
    </source>
</evidence>
<feature type="domain" description="Band 7" evidence="2">
    <location>
        <begin position="57"/>
        <end position="216"/>
    </location>
</feature>
<name>A0A6S8DH94_9STRA</name>
<comment type="similarity">
    <text evidence="1">Belongs to the band 7/mec-2 family.</text>
</comment>
<dbReference type="GO" id="GO:0005886">
    <property type="term" value="C:plasma membrane"/>
    <property type="evidence" value="ECO:0007669"/>
    <property type="project" value="InterPro"/>
</dbReference>
<evidence type="ECO:0000256" key="1">
    <source>
        <dbReference type="ARBA" id="ARBA00008164"/>
    </source>
</evidence>
<evidence type="ECO:0000313" key="3">
    <source>
        <dbReference type="EMBL" id="CAE0440504.1"/>
    </source>
</evidence>
<dbReference type="GO" id="GO:0098552">
    <property type="term" value="C:side of membrane"/>
    <property type="evidence" value="ECO:0007669"/>
    <property type="project" value="UniProtKB-ARBA"/>
</dbReference>
<dbReference type="InterPro" id="IPR001107">
    <property type="entry name" value="Band_7"/>
</dbReference>
<accession>A0A6S8DH94</accession>
<dbReference type="PANTHER" id="PTHR10264:SF19">
    <property type="entry name" value="AT06885P-RELATED"/>
    <property type="match status" value="1"/>
</dbReference>
<dbReference type="SUPFAM" id="SSF117892">
    <property type="entry name" value="Band 7/SPFH domain"/>
    <property type="match status" value="1"/>
</dbReference>
<dbReference type="AlphaFoldDB" id="A0A6S8DH94"/>
<dbReference type="EMBL" id="HBIN01014068">
    <property type="protein sequence ID" value="CAE0440505.1"/>
    <property type="molecule type" value="Transcribed_RNA"/>
</dbReference>
<reference evidence="3" key="1">
    <citation type="submission" date="2021-01" db="EMBL/GenBank/DDBJ databases">
        <authorList>
            <person name="Corre E."/>
            <person name="Pelletier E."/>
            <person name="Niang G."/>
            <person name="Scheremetjew M."/>
            <person name="Finn R."/>
            <person name="Kale V."/>
            <person name="Holt S."/>
            <person name="Cochrane G."/>
            <person name="Meng A."/>
            <person name="Brown T."/>
            <person name="Cohen L."/>
        </authorList>
    </citation>
    <scope>NUCLEOTIDE SEQUENCE</scope>
    <source>
        <strain evidence="3">GSBS06</strain>
    </source>
</reference>
<protein>
    <recommendedName>
        <fullName evidence="2">Band 7 domain-containing protein</fullName>
    </recommendedName>
</protein>
<dbReference type="InterPro" id="IPR036013">
    <property type="entry name" value="Band_7/SPFH_dom_sf"/>
</dbReference>